<protein>
    <submittedName>
        <fullName evidence="2">Uncharacterized protein</fullName>
    </submittedName>
</protein>
<reference evidence="2" key="1">
    <citation type="submission" date="2023-03" db="EMBL/GenBank/DDBJ databases">
        <title>Massive genome expansion in bonnet fungi (Mycena s.s.) driven by repeated elements and novel gene families across ecological guilds.</title>
        <authorList>
            <consortium name="Lawrence Berkeley National Laboratory"/>
            <person name="Harder C.B."/>
            <person name="Miyauchi S."/>
            <person name="Viragh M."/>
            <person name="Kuo A."/>
            <person name="Thoen E."/>
            <person name="Andreopoulos B."/>
            <person name="Lu D."/>
            <person name="Skrede I."/>
            <person name="Drula E."/>
            <person name="Henrissat B."/>
            <person name="Morin E."/>
            <person name="Kohler A."/>
            <person name="Barry K."/>
            <person name="LaButti K."/>
            <person name="Morin E."/>
            <person name="Salamov A."/>
            <person name="Lipzen A."/>
            <person name="Mereny Z."/>
            <person name="Hegedus B."/>
            <person name="Baldrian P."/>
            <person name="Stursova M."/>
            <person name="Weitz H."/>
            <person name="Taylor A."/>
            <person name="Grigoriev I.V."/>
            <person name="Nagy L.G."/>
            <person name="Martin F."/>
            <person name="Kauserud H."/>
        </authorList>
    </citation>
    <scope>NUCLEOTIDE SEQUENCE</scope>
    <source>
        <strain evidence="2">9144</strain>
    </source>
</reference>
<dbReference type="Proteomes" id="UP001219525">
    <property type="component" value="Unassembled WGS sequence"/>
</dbReference>
<feature type="compositionally biased region" description="Basic and acidic residues" evidence="1">
    <location>
        <begin position="171"/>
        <end position="183"/>
    </location>
</feature>
<proteinExistence type="predicted"/>
<sequence length="285" mass="30957">MVRLAAAYAHGSAITRVLGNCNSDAPQCIVTIPTGFRSLDGLARRTSTGRQRSPAPWNGACARLPALHHQHRPVVPGSSYCLNADEAFATLVCAGGDGRLVDCRLRTTVEPEEQPRGKAASERHPVLLDERAGARCGRKAAAREKMKRAAVEALALHPACARPAVSSGRAQGKEERRAVRREALTPNSPPRVLEGGDSPLTGVRTFGKHARAPTRVKPSRKYCTKCGSESAISGGLRVCYDYKLRVQYSKIMTNGGQRRHTRWQRGVNTVKVAESCQVQMDVKCR</sequence>
<comment type="caution">
    <text evidence="2">The sequence shown here is derived from an EMBL/GenBank/DDBJ whole genome shotgun (WGS) entry which is preliminary data.</text>
</comment>
<organism evidence="2 3">
    <name type="scientific">Mycena pura</name>
    <dbReference type="NCBI Taxonomy" id="153505"/>
    <lineage>
        <taxon>Eukaryota</taxon>
        <taxon>Fungi</taxon>
        <taxon>Dikarya</taxon>
        <taxon>Basidiomycota</taxon>
        <taxon>Agaricomycotina</taxon>
        <taxon>Agaricomycetes</taxon>
        <taxon>Agaricomycetidae</taxon>
        <taxon>Agaricales</taxon>
        <taxon>Marasmiineae</taxon>
        <taxon>Mycenaceae</taxon>
        <taxon>Mycena</taxon>
    </lineage>
</organism>
<name>A0AAD6YFA6_9AGAR</name>
<feature type="region of interest" description="Disordered" evidence="1">
    <location>
        <begin position="164"/>
        <end position="213"/>
    </location>
</feature>
<dbReference type="AlphaFoldDB" id="A0AAD6YFA6"/>
<dbReference type="EMBL" id="JARJCW010000015">
    <property type="protein sequence ID" value="KAJ7216550.1"/>
    <property type="molecule type" value="Genomic_DNA"/>
</dbReference>
<accession>A0AAD6YFA6</accession>
<evidence type="ECO:0000313" key="2">
    <source>
        <dbReference type="EMBL" id="KAJ7216550.1"/>
    </source>
</evidence>
<evidence type="ECO:0000313" key="3">
    <source>
        <dbReference type="Proteomes" id="UP001219525"/>
    </source>
</evidence>
<keyword evidence="3" id="KW-1185">Reference proteome</keyword>
<gene>
    <name evidence="2" type="ORF">GGX14DRAFT_605159</name>
</gene>
<evidence type="ECO:0000256" key="1">
    <source>
        <dbReference type="SAM" id="MobiDB-lite"/>
    </source>
</evidence>